<evidence type="ECO:0000313" key="3">
    <source>
        <dbReference type="Proteomes" id="UP001230051"/>
    </source>
</evidence>
<organism evidence="2 3">
    <name type="scientific">Acipenser oxyrinchus oxyrinchus</name>
    <dbReference type="NCBI Taxonomy" id="40147"/>
    <lineage>
        <taxon>Eukaryota</taxon>
        <taxon>Metazoa</taxon>
        <taxon>Chordata</taxon>
        <taxon>Craniata</taxon>
        <taxon>Vertebrata</taxon>
        <taxon>Euteleostomi</taxon>
        <taxon>Actinopterygii</taxon>
        <taxon>Chondrostei</taxon>
        <taxon>Acipenseriformes</taxon>
        <taxon>Acipenseridae</taxon>
        <taxon>Acipenser</taxon>
    </lineage>
</organism>
<dbReference type="AlphaFoldDB" id="A0AAD8FZ85"/>
<feature type="region of interest" description="Disordered" evidence="1">
    <location>
        <begin position="517"/>
        <end position="541"/>
    </location>
</feature>
<reference evidence="2" key="1">
    <citation type="submission" date="2022-02" db="EMBL/GenBank/DDBJ databases">
        <title>Atlantic sturgeon de novo genome assembly.</title>
        <authorList>
            <person name="Stock M."/>
            <person name="Klopp C."/>
            <person name="Guiguen Y."/>
            <person name="Cabau C."/>
            <person name="Parinello H."/>
            <person name="Santidrian Yebra-Pimentel E."/>
            <person name="Kuhl H."/>
            <person name="Dirks R.P."/>
            <person name="Guessner J."/>
            <person name="Wuertz S."/>
            <person name="Du K."/>
            <person name="Schartl M."/>
        </authorList>
    </citation>
    <scope>NUCLEOTIDE SEQUENCE</scope>
    <source>
        <strain evidence="2">STURGEONOMICS-FGT-2020</strain>
        <tissue evidence="2">Whole blood</tissue>
    </source>
</reference>
<feature type="region of interest" description="Disordered" evidence="1">
    <location>
        <begin position="582"/>
        <end position="604"/>
    </location>
</feature>
<gene>
    <name evidence="2" type="primary">CALD1</name>
    <name evidence="2" type="ORF">AOXY_G19271</name>
</gene>
<dbReference type="Pfam" id="PF02029">
    <property type="entry name" value="Caldesmon"/>
    <property type="match status" value="1"/>
</dbReference>
<protein>
    <submittedName>
        <fullName evidence="2">Non-muscle caldesmon-like isoform X2</fullName>
    </submittedName>
</protein>
<name>A0AAD8FZ85_ACIOX</name>
<dbReference type="GO" id="GO:0003779">
    <property type="term" value="F:actin binding"/>
    <property type="evidence" value="ECO:0007669"/>
    <property type="project" value="InterPro"/>
</dbReference>
<comment type="caution">
    <text evidence="2">The sequence shown here is derived from an EMBL/GenBank/DDBJ whole genome shotgun (WGS) entry which is preliminary data.</text>
</comment>
<feature type="compositionally biased region" description="Basic and acidic residues" evidence="1">
    <location>
        <begin position="286"/>
        <end position="371"/>
    </location>
</feature>
<dbReference type="PANTHER" id="PTHR18949">
    <property type="entry name" value="CALDESMON"/>
    <property type="match status" value="1"/>
</dbReference>
<dbReference type="EMBL" id="JAGXEW010000018">
    <property type="protein sequence ID" value="KAK1161658.1"/>
    <property type="molecule type" value="Genomic_DNA"/>
</dbReference>
<sequence length="604" mass="70581">MSSAIVRRNSSKIGLQNLLRLTAQRSIEDEEEIARERRRRAREGLGSQSSFSNLTSPDNASPEEDGLLDCEFKPSYPVAMEEDEGFSDWTQKLERRRQKRLEEQVQGEEDSLSEAKLVPVQSQRKLDEQKELEEEWERKEKDRRDLSQRKLDEQKEQEEEWGRKERDRRDLHEKLQREETEQRQQEKEKGRLRKEEDRRNAEIKKKEEEHRREMEEKVKEKDGEVKVSYTSRAFLQQEVIHINSNGNATEKEVTLHLTSPKRILRTTSQSQVDDDEQDVFTETEQKLEKIRRSHEEKESQEYEWLRQKQAEDKVELEELNKRREERRRMREEEERRQEQEELERHAKEEEEKRRMKEEIERRRMQAAEKRQKTLSTSSCEGDEPFSPLTPKSPTFKNENAERVTAGNTHSIIERTDSLNRSLKKSNSIKKIQPQVPISKIDNRLEQYTHAIEISTKESRAAKQSLMDIPQTAELVASKKNLWEGGEALSPSSSKGTPCKDTEGLKIGVSDLITQWVKGTPDRSSKNTPSKPSDVMAGDVLNKKNIWENKIDSTPSANKGAALKSTPSGKKYKFIVSGHGKYEKVPISDDNHAEYTNDGAYHEES</sequence>
<dbReference type="InterPro" id="IPR006018">
    <property type="entry name" value="Caldesmon_LSP"/>
</dbReference>
<proteinExistence type="predicted"/>
<keyword evidence="3" id="KW-1185">Reference proteome</keyword>
<dbReference type="InterPro" id="IPR002211">
    <property type="entry name" value="Lymphspecific"/>
</dbReference>
<evidence type="ECO:0000256" key="1">
    <source>
        <dbReference type="SAM" id="MobiDB-lite"/>
    </source>
</evidence>
<feature type="compositionally biased region" description="Basic and acidic residues" evidence="1">
    <location>
        <begin position="136"/>
        <end position="225"/>
    </location>
</feature>
<feature type="compositionally biased region" description="Polar residues" evidence="1">
    <location>
        <begin position="46"/>
        <end position="59"/>
    </location>
</feature>
<dbReference type="PRINTS" id="PR01083">
    <property type="entry name" value="LYMPHSPCIFIC"/>
</dbReference>
<dbReference type="GO" id="GO:0007165">
    <property type="term" value="P:signal transduction"/>
    <property type="evidence" value="ECO:0007669"/>
    <property type="project" value="InterPro"/>
</dbReference>
<feature type="region of interest" description="Disordered" evidence="1">
    <location>
        <begin position="29"/>
        <end position="225"/>
    </location>
</feature>
<feature type="region of interest" description="Disordered" evidence="1">
    <location>
        <begin position="286"/>
        <end position="418"/>
    </location>
</feature>
<evidence type="ECO:0000313" key="2">
    <source>
        <dbReference type="EMBL" id="KAK1161658.1"/>
    </source>
</evidence>
<dbReference type="PANTHER" id="PTHR18949:SF1">
    <property type="entry name" value="LYMPHOCYTE-SPECIFIC PROTEIN 1"/>
    <property type="match status" value="1"/>
</dbReference>
<dbReference type="Proteomes" id="UP001230051">
    <property type="component" value="Unassembled WGS sequence"/>
</dbReference>
<accession>A0AAD8FZ85</accession>